<dbReference type="OrthoDB" id="3061561at2759"/>
<protein>
    <submittedName>
        <fullName evidence="2">Uncharacterized protein</fullName>
    </submittedName>
</protein>
<feature type="transmembrane region" description="Helical" evidence="1">
    <location>
        <begin position="12"/>
        <end position="35"/>
    </location>
</feature>
<dbReference type="Proteomes" id="UP000293360">
    <property type="component" value="Unassembled WGS sequence"/>
</dbReference>
<accession>A0A4Q4TFB0</accession>
<keyword evidence="1" id="KW-0472">Membrane</keyword>
<evidence type="ECO:0000313" key="2">
    <source>
        <dbReference type="EMBL" id="RYP05268.1"/>
    </source>
</evidence>
<keyword evidence="1" id="KW-1133">Transmembrane helix</keyword>
<evidence type="ECO:0000256" key="1">
    <source>
        <dbReference type="SAM" id="Phobius"/>
    </source>
</evidence>
<dbReference type="AlphaFoldDB" id="A0A4Q4TFB0"/>
<name>A0A4Q4TFB0_9PEZI</name>
<keyword evidence="3" id="KW-1185">Reference proteome</keyword>
<dbReference type="STRING" id="155417.A0A4Q4TFB0"/>
<proteinExistence type="predicted"/>
<keyword evidence="1" id="KW-0812">Transmembrane</keyword>
<evidence type="ECO:0000313" key="3">
    <source>
        <dbReference type="Proteomes" id="UP000293360"/>
    </source>
</evidence>
<organism evidence="2 3">
    <name type="scientific">Monosporascus ibericus</name>
    <dbReference type="NCBI Taxonomy" id="155417"/>
    <lineage>
        <taxon>Eukaryota</taxon>
        <taxon>Fungi</taxon>
        <taxon>Dikarya</taxon>
        <taxon>Ascomycota</taxon>
        <taxon>Pezizomycotina</taxon>
        <taxon>Sordariomycetes</taxon>
        <taxon>Xylariomycetidae</taxon>
        <taxon>Xylariales</taxon>
        <taxon>Xylariales incertae sedis</taxon>
        <taxon>Monosporascus</taxon>
    </lineage>
</organism>
<reference evidence="2 3" key="1">
    <citation type="submission" date="2018-06" db="EMBL/GenBank/DDBJ databases">
        <title>Complete Genomes of Monosporascus.</title>
        <authorList>
            <person name="Robinson A.J."/>
            <person name="Natvig D.O."/>
        </authorList>
    </citation>
    <scope>NUCLEOTIDE SEQUENCE [LARGE SCALE GENOMIC DNA]</scope>
    <source>
        <strain evidence="2 3">CBS 110550</strain>
    </source>
</reference>
<dbReference type="EMBL" id="QJNU01000174">
    <property type="protein sequence ID" value="RYP05268.1"/>
    <property type="molecule type" value="Genomic_DNA"/>
</dbReference>
<sequence>MRTTFLCRPAPAALAPELFMSAFVVSTCMPYYFWWFKPQHAEASVVLYCEHSMAKILEDTGLAPGDYVDTPRDFVEKPLQQWERRQLFRADIPGEAEEWT</sequence>
<gene>
    <name evidence="2" type="ORF">DL764_003929</name>
</gene>
<comment type="caution">
    <text evidence="2">The sequence shown here is derived from an EMBL/GenBank/DDBJ whole genome shotgun (WGS) entry which is preliminary data.</text>
</comment>